<evidence type="ECO:0000256" key="1">
    <source>
        <dbReference type="ARBA" id="ARBA00001933"/>
    </source>
</evidence>
<dbReference type="PANTHER" id="PTHR11601:SF34">
    <property type="entry name" value="CYSTEINE DESULFURASE"/>
    <property type="match status" value="1"/>
</dbReference>
<comment type="caution">
    <text evidence="10">The sequence shown here is derived from an EMBL/GenBank/DDBJ whole genome shotgun (WGS) entry which is preliminary data.</text>
</comment>
<protein>
    <submittedName>
        <fullName evidence="10">Aminotransferase class V-fold PLP-dependent enzyme</fullName>
    </submittedName>
</protein>
<proteinExistence type="inferred from homology"/>
<dbReference type="InterPro" id="IPR016454">
    <property type="entry name" value="Cysteine_dSase"/>
</dbReference>
<organism evidence="10 11">
    <name type="scientific">Leptospira ognonensis</name>
    <dbReference type="NCBI Taxonomy" id="2484945"/>
    <lineage>
        <taxon>Bacteria</taxon>
        <taxon>Pseudomonadati</taxon>
        <taxon>Spirochaetota</taxon>
        <taxon>Spirochaetia</taxon>
        <taxon>Leptospirales</taxon>
        <taxon>Leptospiraceae</taxon>
        <taxon>Leptospira</taxon>
    </lineage>
</organism>
<dbReference type="Gene3D" id="3.90.1150.10">
    <property type="entry name" value="Aspartate Aminotransferase, domain 1"/>
    <property type="match status" value="1"/>
</dbReference>
<accession>A0A4R9K3E4</accession>
<dbReference type="Pfam" id="PF00266">
    <property type="entry name" value="Aminotran_5"/>
    <property type="match status" value="1"/>
</dbReference>
<keyword evidence="6" id="KW-0408">Iron</keyword>
<dbReference type="GO" id="GO:0051536">
    <property type="term" value="F:iron-sulfur cluster binding"/>
    <property type="evidence" value="ECO:0007669"/>
    <property type="project" value="UniProtKB-KW"/>
</dbReference>
<dbReference type="InterPro" id="IPR015422">
    <property type="entry name" value="PyrdxlP-dep_Trfase_small"/>
</dbReference>
<dbReference type="EMBL" id="RQGD01000023">
    <property type="protein sequence ID" value="TGL59676.1"/>
    <property type="molecule type" value="Genomic_DNA"/>
</dbReference>
<keyword evidence="5" id="KW-0663">Pyridoxal phosphate</keyword>
<evidence type="ECO:0000259" key="9">
    <source>
        <dbReference type="Pfam" id="PF00266"/>
    </source>
</evidence>
<dbReference type="InterPro" id="IPR000192">
    <property type="entry name" value="Aminotrans_V_dom"/>
</dbReference>
<keyword evidence="7" id="KW-0411">Iron-sulfur</keyword>
<evidence type="ECO:0000256" key="8">
    <source>
        <dbReference type="ARBA" id="ARBA00050776"/>
    </source>
</evidence>
<reference evidence="10" key="1">
    <citation type="journal article" date="2019" name="PLoS Negl. Trop. Dis.">
        <title>Revisiting the worldwide diversity of Leptospira species in the environment.</title>
        <authorList>
            <person name="Vincent A.T."/>
            <person name="Schiettekatte O."/>
            <person name="Bourhy P."/>
            <person name="Veyrier F.J."/>
            <person name="Picardeau M."/>
        </authorList>
    </citation>
    <scope>NUCLEOTIDE SEQUENCE [LARGE SCALE GENOMIC DNA]</scope>
    <source>
        <strain evidence="10">201702476</strain>
    </source>
</reference>
<comment type="similarity">
    <text evidence="2">Belongs to the class-V pyridoxal-phosphate-dependent aminotransferase family. NifS/IscS subfamily.</text>
</comment>
<evidence type="ECO:0000313" key="10">
    <source>
        <dbReference type="EMBL" id="TGL59676.1"/>
    </source>
</evidence>
<evidence type="ECO:0000256" key="2">
    <source>
        <dbReference type="ARBA" id="ARBA00006490"/>
    </source>
</evidence>
<sequence length="379" mass="42279">MKSLSPTNIDYFDYNATHPPLRGLIEEAYSEYLEDFYNPSGATRFSLKNQGRIESVRKYFAELTNSPEKNIVFCSTGTEANYLLIRALRERFPETSAVIVSPFEHASMYSALSDHHFEMKVLSSDPSGTIDLEHLEELLKLEPLPIVCLHTGNETGVIQPTLAIKKLADRFQVDFLSDLMQGFGKTNLDFEHFSGFSFSSHKIGGGMGSALTGFKFPLEKYALFGGGNQENGHRAGTENLPAILSFRSASEFQIKHLIEKNKKLSQFRTMIETELETLGCKIIARDAPRVPNTSFILLPIEEIDFFLLGMEEKGIMISTGSSCKSRAREASASLIAMGYSKEESLRCIRISTGSFTTNEEVIRLTETIKELLTTFGNVG</sequence>
<dbReference type="Gene3D" id="3.40.640.10">
    <property type="entry name" value="Type I PLP-dependent aspartate aminotransferase-like (Major domain)"/>
    <property type="match status" value="1"/>
</dbReference>
<feature type="domain" description="Aminotransferase class V" evidence="9">
    <location>
        <begin position="11"/>
        <end position="364"/>
    </location>
</feature>
<dbReference type="OrthoDB" id="9808002at2"/>
<dbReference type="SUPFAM" id="SSF53383">
    <property type="entry name" value="PLP-dependent transferases"/>
    <property type="match status" value="1"/>
</dbReference>
<keyword evidence="4" id="KW-0479">Metal-binding</keyword>
<keyword evidence="10" id="KW-0032">Aminotransferase</keyword>
<dbReference type="GO" id="GO:0046872">
    <property type="term" value="F:metal ion binding"/>
    <property type="evidence" value="ECO:0007669"/>
    <property type="project" value="UniProtKB-KW"/>
</dbReference>
<comment type="catalytic activity">
    <reaction evidence="8">
        <text>(sulfur carrier)-H + L-cysteine = (sulfur carrier)-SH + L-alanine</text>
        <dbReference type="Rhea" id="RHEA:43892"/>
        <dbReference type="Rhea" id="RHEA-COMP:14737"/>
        <dbReference type="Rhea" id="RHEA-COMP:14739"/>
        <dbReference type="ChEBI" id="CHEBI:29917"/>
        <dbReference type="ChEBI" id="CHEBI:35235"/>
        <dbReference type="ChEBI" id="CHEBI:57972"/>
        <dbReference type="ChEBI" id="CHEBI:64428"/>
        <dbReference type="EC" id="2.8.1.7"/>
    </reaction>
</comment>
<comment type="cofactor">
    <cofactor evidence="1">
        <name>pyridoxal 5'-phosphate</name>
        <dbReference type="ChEBI" id="CHEBI:597326"/>
    </cofactor>
</comment>
<evidence type="ECO:0000256" key="3">
    <source>
        <dbReference type="ARBA" id="ARBA00022679"/>
    </source>
</evidence>
<evidence type="ECO:0000256" key="4">
    <source>
        <dbReference type="ARBA" id="ARBA00022723"/>
    </source>
</evidence>
<dbReference type="PANTHER" id="PTHR11601">
    <property type="entry name" value="CYSTEINE DESULFURYLASE FAMILY MEMBER"/>
    <property type="match status" value="1"/>
</dbReference>
<evidence type="ECO:0000256" key="5">
    <source>
        <dbReference type="ARBA" id="ARBA00022898"/>
    </source>
</evidence>
<dbReference type="Proteomes" id="UP000297693">
    <property type="component" value="Unassembled WGS sequence"/>
</dbReference>
<dbReference type="AlphaFoldDB" id="A0A4R9K3E4"/>
<dbReference type="PIRSF" id="PIRSF005572">
    <property type="entry name" value="NifS"/>
    <property type="match status" value="1"/>
</dbReference>
<evidence type="ECO:0000256" key="7">
    <source>
        <dbReference type="ARBA" id="ARBA00023014"/>
    </source>
</evidence>
<dbReference type="GO" id="GO:0008483">
    <property type="term" value="F:transaminase activity"/>
    <property type="evidence" value="ECO:0007669"/>
    <property type="project" value="UniProtKB-KW"/>
</dbReference>
<name>A0A4R9K3E4_9LEPT</name>
<dbReference type="RefSeq" id="WP_135623365.1">
    <property type="nucleotide sequence ID" value="NZ_RQGD01000023.1"/>
</dbReference>
<gene>
    <name evidence="10" type="ORF">EHQ58_07985</name>
</gene>
<evidence type="ECO:0000313" key="11">
    <source>
        <dbReference type="Proteomes" id="UP000297693"/>
    </source>
</evidence>
<dbReference type="GO" id="GO:0031071">
    <property type="term" value="F:cysteine desulfurase activity"/>
    <property type="evidence" value="ECO:0007669"/>
    <property type="project" value="UniProtKB-EC"/>
</dbReference>
<dbReference type="InterPro" id="IPR015424">
    <property type="entry name" value="PyrdxlP-dep_Trfase"/>
</dbReference>
<evidence type="ECO:0000256" key="6">
    <source>
        <dbReference type="ARBA" id="ARBA00023004"/>
    </source>
</evidence>
<dbReference type="InterPro" id="IPR015421">
    <property type="entry name" value="PyrdxlP-dep_Trfase_major"/>
</dbReference>
<keyword evidence="3 10" id="KW-0808">Transferase</keyword>
<keyword evidence="11" id="KW-1185">Reference proteome</keyword>